<dbReference type="KEGG" id="dra:DR_1212"/>
<dbReference type="Proteomes" id="UP000002524">
    <property type="component" value="Chromosome 1"/>
</dbReference>
<dbReference type="STRING" id="243230.DR_1212"/>
<evidence type="ECO:0000313" key="2">
    <source>
        <dbReference type="Proteomes" id="UP000002524"/>
    </source>
</evidence>
<evidence type="ECO:0000313" key="1">
    <source>
        <dbReference type="EMBL" id="AAF10785.1"/>
    </source>
</evidence>
<keyword evidence="2" id="KW-1185">Reference proteome</keyword>
<dbReference type="PaxDb" id="243230-DR_1212"/>
<dbReference type="HOGENOM" id="CLU_1583807_0_0_0"/>
<dbReference type="EnsemblBacteria" id="AAF10785">
    <property type="protein sequence ID" value="AAF10785"/>
    <property type="gene ID" value="DR_1212"/>
</dbReference>
<organism evidence="1 2">
    <name type="scientific">Deinococcus radiodurans (strain ATCC 13939 / DSM 20539 / JCM 16871 / CCUG 27074 / LMG 4051 / NBRC 15346 / NCIMB 9279 / VKM B-1422 / R1)</name>
    <dbReference type="NCBI Taxonomy" id="243230"/>
    <lineage>
        <taxon>Bacteria</taxon>
        <taxon>Thermotogati</taxon>
        <taxon>Deinococcota</taxon>
        <taxon>Deinococci</taxon>
        <taxon>Deinococcales</taxon>
        <taxon>Deinococcaceae</taxon>
        <taxon>Deinococcus</taxon>
    </lineage>
</organism>
<sequence>MSNSSSSSSGGGTGRILLWIALALTVLLLGWVTATAVRANPFYSDRDAYGVSKYHFIEQCRERLHAPNDLPLMLGPGQTQSLLTAVKGTGEMHDNETLQVVTNATPSQIDQAVRPNQNGQLQLQVPVMIEFKDTAGAVRPLVPVNMQCTYDKSKIGNDRVQVVLTPGG</sequence>
<dbReference type="GeneID" id="69517458"/>
<dbReference type="OrthoDB" id="66453at2"/>
<proteinExistence type="predicted"/>
<dbReference type="PIR" id="C75425">
    <property type="entry name" value="C75425"/>
</dbReference>
<dbReference type="RefSeq" id="WP_010887855.1">
    <property type="nucleotide sequence ID" value="NC_001263.1"/>
</dbReference>
<name>Q9RV18_DEIRA</name>
<reference evidence="1 2" key="1">
    <citation type="journal article" date="1999" name="Science">
        <title>Genome sequence of the radioresistant bacterium Deinococcus radiodurans R1.</title>
        <authorList>
            <person name="White O."/>
            <person name="Eisen J.A."/>
            <person name="Heidelberg J.F."/>
            <person name="Hickey E.K."/>
            <person name="Peterson J.D."/>
            <person name="Dodson R.J."/>
            <person name="Haft D.H."/>
            <person name="Gwinn M.L."/>
            <person name="Nelson W.C."/>
            <person name="Richardson D.L."/>
            <person name="Moffat K.S."/>
            <person name="Qin H."/>
            <person name="Jiang L."/>
            <person name="Pamphile W."/>
            <person name="Crosby M."/>
            <person name="Shen M."/>
            <person name="Vamathevan J.J."/>
            <person name="Lam P."/>
            <person name="McDonald L."/>
            <person name="Utterback T."/>
            <person name="Zalewski C."/>
            <person name="Makarova K.S."/>
            <person name="Aravind L."/>
            <person name="Daly M.J."/>
            <person name="Minton K.W."/>
            <person name="Fleischmann R.D."/>
            <person name="Ketchum K.A."/>
            <person name="Nelson K.E."/>
            <person name="Salzberg S."/>
            <person name="Smith H.O."/>
            <person name="Venter J.C."/>
            <person name="Fraser C.M."/>
        </authorList>
    </citation>
    <scope>NUCLEOTIDE SEQUENCE [LARGE SCALE GENOMIC DNA]</scope>
    <source>
        <strain evidence="2">ATCC 13939 / DSM 20539 / JCM 16871 / LMG 4051 / NBRC 15346 / NCIMB 9279 / R1 / VKM B-1422</strain>
    </source>
</reference>
<dbReference type="AlphaFoldDB" id="Q9RV18"/>
<dbReference type="EMBL" id="AE000513">
    <property type="protein sequence ID" value="AAF10785.1"/>
    <property type="molecule type" value="Genomic_DNA"/>
</dbReference>
<dbReference type="InParanoid" id="Q9RV18"/>
<protein>
    <submittedName>
        <fullName evidence="1">Uncharacterized protein</fullName>
    </submittedName>
</protein>
<dbReference type="PATRIC" id="fig|243230.17.peg.1411"/>
<gene>
    <name evidence="1" type="ordered locus">DR_1212</name>
</gene>
<accession>Q9RV18</accession>